<proteinExistence type="predicted"/>
<name>A0A6J6W2N1_9ZZZZ</name>
<organism evidence="2">
    <name type="scientific">freshwater metagenome</name>
    <dbReference type="NCBI Taxonomy" id="449393"/>
    <lineage>
        <taxon>unclassified sequences</taxon>
        <taxon>metagenomes</taxon>
        <taxon>ecological metagenomes</taxon>
    </lineage>
</organism>
<gene>
    <name evidence="2" type="ORF">UFOPK2754_03450</name>
</gene>
<reference evidence="2" key="1">
    <citation type="submission" date="2020-05" db="EMBL/GenBank/DDBJ databases">
        <authorList>
            <person name="Chiriac C."/>
            <person name="Salcher M."/>
            <person name="Ghai R."/>
            <person name="Kavagutti S V."/>
        </authorList>
    </citation>
    <scope>NUCLEOTIDE SEQUENCE</scope>
</reference>
<sequence>MSQVMAAITTPRNTIIEVRSTRLMPNSSGRAIFQPLCPWRSQFHLNKSTSPRNPSASVANASGNPPSRNAGSETTMPSAMAARLPRMSAGNHGQPCSTMTLPAVNAATMTNAACDSDTMPPRPVTITNDKNTTAKDSPVARLPSQASLFRKKTNVHTKNSTTAMTHGRFFRHVGRSSVHSTGGGCADTLPPRRPRSRARNNRPASNSTKGTELLNPLMSFANVA</sequence>
<accession>A0A6J6W2N1</accession>
<dbReference type="EMBL" id="CAEZYR010000248">
    <property type="protein sequence ID" value="CAB4777288.1"/>
    <property type="molecule type" value="Genomic_DNA"/>
</dbReference>
<evidence type="ECO:0000256" key="1">
    <source>
        <dbReference type="SAM" id="MobiDB-lite"/>
    </source>
</evidence>
<dbReference type="AlphaFoldDB" id="A0A6J6W2N1"/>
<evidence type="ECO:0000313" key="2">
    <source>
        <dbReference type="EMBL" id="CAB4777288.1"/>
    </source>
</evidence>
<feature type="region of interest" description="Disordered" evidence="1">
    <location>
        <begin position="175"/>
        <end position="224"/>
    </location>
</feature>
<protein>
    <submittedName>
        <fullName evidence="2">Unannotated protein</fullName>
    </submittedName>
</protein>
<feature type="region of interest" description="Disordered" evidence="1">
    <location>
        <begin position="44"/>
        <end position="76"/>
    </location>
</feature>